<evidence type="ECO:0000313" key="3">
    <source>
        <dbReference type="Proteomes" id="UP000464620"/>
    </source>
</evidence>
<proteinExistence type="predicted"/>
<name>A0A6B9V575_ARAHY</name>
<feature type="region of interest" description="Disordered" evidence="1">
    <location>
        <begin position="1"/>
        <end position="21"/>
    </location>
</feature>
<feature type="compositionally biased region" description="Low complexity" evidence="1">
    <location>
        <begin position="1"/>
        <end position="10"/>
    </location>
</feature>
<accession>A0A6B9V575</accession>
<evidence type="ECO:0000256" key="1">
    <source>
        <dbReference type="SAM" id="MobiDB-lite"/>
    </source>
</evidence>
<protein>
    <submittedName>
        <fullName evidence="2">Uncharacterized protein</fullName>
    </submittedName>
</protein>
<evidence type="ECO:0000313" key="2">
    <source>
        <dbReference type="EMBL" id="QHN76519.1"/>
    </source>
</evidence>
<reference evidence="2 3" key="1">
    <citation type="submission" date="2020-01" db="EMBL/GenBank/DDBJ databases">
        <title>Genome sequence of Arachis hypogaea, cultivar Shitouqi.</title>
        <authorList>
            <person name="Zhuang W."/>
            <person name="Chen H."/>
            <person name="Varshney R."/>
            <person name="Wang D."/>
            <person name="Ming R."/>
        </authorList>
    </citation>
    <scope>NUCLEOTIDE SEQUENCE [LARGE SCALE GENOMIC DNA]</scope>
    <source>
        <tissue evidence="2">Young leaf</tissue>
    </source>
</reference>
<sequence>MAAAATAADATAHEDAEAEAALDAAAAEFEASLGAKTQPQATTTLNLFPNMPYTL</sequence>
<dbReference type="AlphaFoldDB" id="A0A6B9V575"/>
<dbReference type="Proteomes" id="UP000464620">
    <property type="component" value="Chromosome B09"/>
</dbReference>
<gene>
    <name evidence="2" type="ORF">DS421_19g644580</name>
</gene>
<organism evidence="2 3">
    <name type="scientific">Arachis hypogaea</name>
    <name type="common">Peanut</name>
    <dbReference type="NCBI Taxonomy" id="3818"/>
    <lineage>
        <taxon>Eukaryota</taxon>
        <taxon>Viridiplantae</taxon>
        <taxon>Streptophyta</taxon>
        <taxon>Embryophyta</taxon>
        <taxon>Tracheophyta</taxon>
        <taxon>Spermatophyta</taxon>
        <taxon>Magnoliopsida</taxon>
        <taxon>eudicotyledons</taxon>
        <taxon>Gunneridae</taxon>
        <taxon>Pentapetalae</taxon>
        <taxon>rosids</taxon>
        <taxon>fabids</taxon>
        <taxon>Fabales</taxon>
        <taxon>Fabaceae</taxon>
        <taxon>Papilionoideae</taxon>
        <taxon>50 kb inversion clade</taxon>
        <taxon>dalbergioids sensu lato</taxon>
        <taxon>Dalbergieae</taxon>
        <taxon>Pterocarpus clade</taxon>
        <taxon>Arachis</taxon>
    </lineage>
</organism>
<dbReference type="EMBL" id="CP031001">
    <property type="protein sequence ID" value="QHN76519.1"/>
    <property type="molecule type" value="Genomic_DNA"/>
</dbReference>